<evidence type="ECO:0000313" key="4">
    <source>
        <dbReference type="Proteomes" id="UP000244066"/>
    </source>
</evidence>
<reference evidence="3 4" key="1">
    <citation type="submission" date="2017-04" db="EMBL/GenBank/DDBJ databases">
        <title>Draft Aigarchaeota genome from a New Zealand hot spring.</title>
        <authorList>
            <person name="Reysenbach A.-L."/>
            <person name="Donaho J.A."/>
            <person name="Gerhart J."/>
            <person name="Kelley J.F."/>
            <person name="Kouba K."/>
            <person name="Podar M."/>
            <person name="Stott M."/>
        </authorList>
    </citation>
    <scope>NUCLEOTIDE SEQUENCE [LARGE SCALE GENOMIC DNA]</scope>
    <source>
        <strain evidence="3">NZ13_MG1</strain>
    </source>
</reference>
<name>A0A2R7YAC1_9ARCH</name>
<dbReference type="AlphaFoldDB" id="A0A2R7YAC1"/>
<evidence type="ECO:0000256" key="1">
    <source>
        <dbReference type="ARBA" id="ARBA00022801"/>
    </source>
</evidence>
<dbReference type="PANTHER" id="PTHR43674:SF16">
    <property type="entry name" value="CARBON-NITROGEN FAMILY, PUTATIVE (AFU_ORTHOLOGUE AFUA_5G02350)-RELATED"/>
    <property type="match status" value="1"/>
</dbReference>
<evidence type="ECO:0000259" key="2">
    <source>
        <dbReference type="PROSITE" id="PS50263"/>
    </source>
</evidence>
<comment type="caution">
    <text evidence="3">The sequence shown here is derived from an EMBL/GenBank/DDBJ whole genome shotgun (WGS) entry which is preliminary data.</text>
</comment>
<proteinExistence type="predicted"/>
<dbReference type="InterPro" id="IPR003010">
    <property type="entry name" value="C-N_Hydrolase"/>
</dbReference>
<dbReference type="Pfam" id="PF00795">
    <property type="entry name" value="CN_hydrolase"/>
    <property type="match status" value="1"/>
</dbReference>
<dbReference type="CDD" id="cd07197">
    <property type="entry name" value="nitrilase"/>
    <property type="match status" value="1"/>
</dbReference>
<evidence type="ECO:0000313" key="3">
    <source>
        <dbReference type="EMBL" id="PUA34357.1"/>
    </source>
</evidence>
<sequence length="286" mass="32396">MVGVVLVKVAAIQAKPSGGLFTEKNLPRALELLENVARMDVDIAAFPEGYPSTGEGELCRKARDIGSYVIATILQKTQPHRYRSTCILISPEGEVIGRQGKTTLLWMFEEGLFESVDSLPLHDTAHGKVGILRCSEIIYPEPMAMLTMKGADIVFVVSNWNANVVHLWHRIILVRSWENWMPIVGVNTAEWVKPQLVYAGFELEPRYGGHSIIVVPEDLASMDEFIVRPYSGESMFTEERLIRAKAGKDEEILVANIELKRYSHFRWNVFFRNRKLKFNVSEKSFG</sequence>
<dbReference type="PROSITE" id="PS50263">
    <property type="entry name" value="CN_HYDROLASE"/>
    <property type="match status" value="1"/>
</dbReference>
<dbReference type="Proteomes" id="UP000244066">
    <property type="component" value="Unassembled WGS sequence"/>
</dbReference>
<dbReference type="PANTHER" id="PTHR43674">
    <property type="entry name" value="NITRILASE C965.09-RELATED"/>
    <property type="match status" value="1"/>
</dbReference>
<protein>
    <recommendedName>
        <fullName evidence="2">CN hydrolase domain-containing protein</fullName>
    </recommendedName>
</protein>
<dbReference type="Gene3D" id="3.60.110.10">
    <property type="entry name" value="Carbon-nitrogen hydrolase"/>
    <property type="match status" value="1"/>
</dbReference>
<dbReference type="GO" id="GO:0016811">
    <property type="term" value="F:hydrolase activity, acting on carbon-nitrogen (but not peptide) bonds, in linear amides"/>
    <property type="evidence" value="ECO:0007669"/>
    <property type="project" value="TreeGrafter"/>
</dbReference>
<dbReference type="SUPFAM" id="SSF56317">
    <property type="entry name" value="Carbon-nitrogen hydrolase"/>
    <property type="match status" value="1"/>
</dbReference>
<keyword evidence="1" id="KW-0378">Hydrolase</keyword>
<organism evidence="3 4">
    <name type="scientific">Candidatus Terraquivivens tikiterensis</name>
    <dbReference type="NCBI Taxonomy" id="1980982"/>
    <lineage>
        <taxon>Archaea</taxon>
        <taxon>Nitrososphaerota</taxon>
        <taxon>Candidatus Wolframiiraptoraceae</taxon>
        <taxon>Candidatus Terraquivivens</taxon>
    </lineage>
</organism>
<accession>A0A2R7YAC1</accession>
<gene>
    <name evidence="3" type="ORF">B9J98_00500</name>
</gene>
<feature type="domain" description="CN hydrolase" evidence="2">
    <location>
        <begin position="7"/>
        <end position="259"/>
    </location>
</feature>
<dbReference type="InterPro" id="IPR050345">
    <property type="entry name" value="Aliph_Amidase/BUP"/>
</dbReference>
<dbReference type="EMBL" id="NDWU01000001">
    <property type="protein sequence ID" value="PUA34357.1"/>
    <property type="molecule type" value="Genomic_DNA"/>
</dbReference>
<dbReference type="InterPro" id="IPR036526">
    <property type="entry name" value="C-N_Hydrolase_sf"/>
</dbReference>